<dbReference type="InterPro" id="IPR000172">
    <property type="entry name" value="GMC_OxRdtase_N"/>
</dbReference>
<dbReference type="GO" id="GO:0050660">
    <property type="term" value="F:flavin adenine dinucleotide binding"/>
    <property type="evidence" value="ECO:0007669"/>
    <property type="project" value="InterPro"/>
</dbReference>
<dbReference type="InterPro" id="IPR036188">
    <property type="entry name" value="FAD/NAD-bd_sf"/>
</dbReference>
<dbReference type="EMBL" id="OD564428">
    <property type="protein sequence ID" value="CAD7438272.1"/>
    <property type="molecule type" value="Genomic_DNA"/>
</dbReference>
<reference evidence="8" key="1">
    <citation type="submission" date="2020-11" db="EMBL/GenBank/DDBJ databases">
        <authorList>
            <person name="Tran Van P."/>
        </authorList>
    </citation>
    <scope>NUCLEOTIDE SEQUENCE</scope>
</reference>
<keyword evidence="5" id="KW-1133">Transmembrane helix</keyword>
<organism evidence="8">
    <name type="scientific">Timema bartmani</name>
    <dbReference type="NCBI Taxonomy" id="61472"/>
    <lineage>
        <taxon>Eukaryota</taxon>
        <taxon>Metazoa</taxon>
        <taxon>Ecdysozoa</taxon>
        <taxon>Arthropoda</taxon>
        <taxon>Hexapoda</taxon>
        <taxon>Insecta</taxon>
        <taxon>Pterygota</taxon>
        <taxon>Neoptera</taxon>
        <taxon>Polyneoptera</taxon>
        <taxon>Phasmatodea</taxon>
        <taxon>Timematodea</taxon>
        <taxon>Timematoidea</taxon>
        <taxon>Timematidae</taxon>
        <taxon>Timema</taxon>
    </lineage>
</organism>
<dbReference type="Gene3D" id="3.50.50.60">
    <property type="entry name" value="FAD/NAD(P)-binding domain"/>
    <property type="match status" value="1"/>
</dbReference>
<dbReference type="PROSITE" id="PS00624">
    <property type="entry name" value="GMC_OXRED_2"/>
    <property type="match status" value="1"/>
</dbReference>
<accession>A0A7R9HW41</accession>
<dbReference type="PANTHER" id="PTHR11552:SF186">
    <property type="entry name" value="GLUCOSE-METHANOL-CHOLINE OXIDOREDUCTASE N-TERMINAL DOMAIN-CONTAINING PROTEIN"/>
    <property type="match status" value="1"/>
</dbReference>
<dbReference type="Pfam" id="PF00732">
    <property type="entry name" value="GMC_oxred_N"/>
    <property type="match status" value="1"/>
</dbReference>
<dbReference type="SUPFAM" id="SSF54373">
    <property type="entry name" value="FAD-linked reductases, C-terminal domain"/>
    <property type="match status" value="1"/>
</dbReference>
<evidence type="ECO:0000256" key="2">
    <source>
        <dbReference type="PIRSR" id="PIRSR000137-2"/>
    </source>
</evidence>
<sequence length="682" mass="76182">MSLLALMSTARIALSYGTGFGFILLVKVMVQLMRPDIQDSEFRPKDRPLHNIKNRPTADGPVQSSTRRPNLTVIHVCGNLVVRFQSVCNTVFHCHSYDFIIIGGGTAGAVMANRLSERADWSVLLLEAGGDETLLSDIPLLMPTLQLSPLDWQFKTEPSGNYCLGMHEGRCNWPRGKVLGGSSVLNAMLYVRGNPRDYDRWEEEGNPGWGYRHVLKYFKKSEDVKIDYLSDSPFHQKGGYLTVEEFRYRTPIHRAFLAAGREMGYKINDLNGAKQTGFMSSQGTLRKGLRCSTAKAFLRSSSGRKNLHISMHSFVHKIIIDKDRKVATGVVFSKGGRMRTVYAAKEVILSAGAIQSPQLLMLSGVGPSKHLHDLNIPVILDRPGVGENLQDHVALGGTAYLIDSPEGAGPLGSGFVLPRLLTINTLHNFLTQKSGPLYSSRVRGHGFHQQQLELSTFTLMRYNNDSLDWPDIQLFLASYADNTDGGLFGKRDNGLTDEYYAAVYEPILYKDAFSILPLLMRPRSRGKIRLQSSDPNKYPLIYPNYFEDPHDLDVLIEGAKFGYALSQTRSMKRYNARINELRIPNCNHLVFLSDDYWRCAAKHYSMTIYHPVGTCKMGPAGDPYNVVDAKLLVHGLLNLRVVDASIMPHVPTGNTNAPVIMIAEKAADLIKECWKNTNNLNL</sequence>
<dbReference type="GO" id="GO:0016614">
    <property type="term" value="F:oxidoreductase activity, acting on CH-OH group of donors"/>
    <property type="evidence" value="ECO:0007669"/>
    <property type="project" value="InterPro"/>
</dbReference>
<evidence type="ECO:0000256" key="5">
    <source>
        <dbReference type="SAM" id="Phobius"/>
    </source>
</evidence>
<keyword evidence="2 3" id="KW-0274">FAD</keyword>
<protein>
    <recommendedName>
        <fullName evidence="6 7">Glucose-methanol-choline oxidoreductase N-terminal domain-containing protein</fullName>
    </recommendedName>
</protein>
<dbReference type="PROSITE" id="PS00623">
    <property type="entry name" value="GMC_OXRED_1"/>
    <property type="match status" value="1"/>
</dbReference>
<evidence type="ECO:0000256" key="1">
    <source>
        <dbReference type="ARBA" id="ARBA00010790"/>
    </source>
</evidence>
<dbReference type="Gene3D" id="3.30.560.10">
    <property type="entry name" value="Glucose Oxidase, domain 3"/>
    <property type="match status" value="1"/>
</dbReference>
<feature type="domain" description="Glucose-methanol-choline oxidoreductase N-terminal" evidence="6">
    <location>
        <begin position="176"/>
        <end position="199"/>
    </location>
</feature>
<evidence type="ECO:0000259" key="7">
    <source>
        <dbReference type="PROSITE" id="PS00624"/>
    </source>
</evidence>
<keyword evidence="3" id="KW-0285">Flavoprotein</keyword>
<evidence type="ECO:0000313" key="8">
    <source>
        <dbReference type="EMBL" id="CAD7438272.1"/>
    </source>
</evidence>
<dbReference type="PIRSF" id="PIRSF000137">
    <property type="entry name" value="Alcohol_oxidase"/>
    <property type="match status" value="1"/>
</dbReference>
<gene>
    <name evidence="8" type="ORF">TBIB3V08_LOCUS866</name>
</gene>
<feature type="transmembrane region" description="Helical" evidence="5">
    <location>
        <begin position="12"/>
        <end position="33"/>
    </location>
</feature>
<feature type="binding site" evidence="2">
    <location>
        <position position="178"/>
    </location>
    <ligand>
        <name>FAD</name>
        <dbReference type="ChEBI" id="CHEBI:57692"/>
    </ligand>
</feature>
<evidence type="ECO:0000256" key="4">
    <source>
        <dbReference type="SAM" id="MobiDB-lite"/>
    </source>
</evidence>
<dbReference type="PANTHER" id="PTHR11552">
    <property type="entry name" value="GLUCOSE-METHANOL-CHOLINE GMC OXIDOREDUCTASE"/>
    <property type="match status" value="1"/>
</dbReference>
<dbReference type="InterPro" id="IPR007867">
    <property type="entry name" value="GMC_OxRtase_C"/>
</dbReference>
<dbReference type="SUPFAM" id="SSF51905">
    <property type="entry name" value="FAD/NAD(P)-binding domain"/>
    <property type="match status" value="1"/>
</dbReference>
<comment type="similarity">
    <text evidence="1 3">Belongs to the GMC oxidoreductase family.</text>
</comment>
<evidence type="ECO:0000259" key="6">
    <source>
        <dbReference type="PROSITE" id="PS00623"/>
    </source>
</evidence>
<evidence type="ECO:0000256" key="3">
    <source>
        <dbReference type="RuleBase" id="RU003968"/>
    </source>
</evidence>
<keyword evidence="5" id="KW-0812">Transmembrane</keyword>
<dbReference type="InterPro" id="IPR012132">
    <property type="entry name" value="GMC_OxRdtase"/>
</dbReference>
<dbReference type="AlphaFoldDB" id="A0A7R9HW41"/>
<feature type="domain" description="Glucose-methanol-choline oxidoreductase N-terminal" evidence="7">
    <location>
        <begin position="352"/>
        <end position="366"/>
    </location>
</feature>
<keyword evidence="5" id="KW-0472">Membrane</keyword>
<feature type="binding site" evidence="2">
    <location>
        <position position="315"/>
    </location>
    <ligand>
        <name>FAD</name>
        <dbReference type="ChEBI" id="CHEBI:57692"/>
    </ligand>
</feature>
<proteinExistence type="inferred from homology"/>
<comment type="cofactor">
    <cofactor evidence="2">
        <name>FAD</name>
        <dbReference type="ChEBI" id="CHEBI:57692"/>
    </cofactor>
</comment>
<dbReference type="Pfam" id="PF05199">
    <property type="entry name" value="GMC_oxred_C"/>
    <property type="match status" value="1"/>
</dbReference>
<name>A0A7R9HW41_9NEOP</name>
<feature type="region of interest" description="Disordered" evidence="4">
    <location>
        <begin position="41"/>
        <end position="66"/>
    </location>
</feature>